<dbReference type="RefSeq" id="WP_156860022.1">
    <property type="nucleotide sequence ID" value="NZ_JADUCG010000060.1"/>
</dbReference>
<dbReference type="Gene3D" id="2.180.10.10">
    <property type="entry name" value="RHS repeat-associated core"/>
    <property type="match status" value="1"/>
</dbReference>
<organism evidence="1 2">
    <name type="scientific">Pseudomonas putida</name>
    <name type="common">Arthrobacter siderocapsulatus</name>
    <dbReference type="NCBI Taxonomy" id="303"/>
    <lineage>
        <taxon>Bacteria</taxon>
        <taxon>Pseudomonadati</taxon>
        <taxon>Pseudomonadota</taxon>
        <taxon>Gammaproteobacteria</taxon>
        <taxon>Pseudomonadales</taxon>
        <taxon>Pseudomonadaceae</taxon>
        <taxon>Pseudomonas</taxon>
    </lineage>
</organism>
<dbReference type="NCBIfam" id="TIGR03696">
    <property type="entry name" value="Rhs_assc_core"/>
    <property type="match status" value="1"/>
</dbReference>
<name>A0A7V8E9N5_PSEPU</name>
<dbReference type="AlphaFoldDB" id="A0A7V8E9N5"/>
<sequence length="297" mass="33367">MLHFYQQNFPTTLIHPPKATRILRQSRQALAIQHSASRPSDLAAIDSMHSLQGAISPNDRQLIVYSAFGFARGIVDVPVGFNGELWDPLSQQYPLGAGYRWLSTLMRFTSPDRVSPFGKGGINSYAYALNDPVNNSDPDGQFSVARFFGRKYNSYKKLKEIYSWGEDGDGFYKTTNDFFRKPKLVIFTHGQGQTISIAGQNKTQAQLTSWMSSNKINPEDYRKITLLACNLGKTNFPQHLADSTGVVVRAAGGTIDTTAWIPQKEGYYTKISMRIRRLPGDLPEDIYRLKTYSPHPS</sequence>
<proteinExistence type="predicted"/>
<protein>
    <submittedName>
        <fullName evidence="1">Uncharacterized protein</fullName>
    </submittedName>
</protein>
<evidence type="ECO:0000313" key="2">
    <source>
        <dbReference type="Proteomes" id="UP000442695"/>
    </source>
</evidence>
<dbReference type="Proteomes" id="UP000442695">
    <property type="component" value="Unassembled WGS sequence"/>
</dbReference>
<evidence type="ECO:0000313" key="1">
    <source>
        <dbReference type="EMBL" id="KAF0250828.1"/>
    </source>
</evidence>
<dbReference type="InterPro" id="IPR022385">
    <property type="entry name" value="Rhs_assc_core"/>
</dbReference>
<dbReference type="EMBL" id="WOWR01000086">
    <property type="protein sequence ID" value="KAF0250828.1"/>
    <property type="molecule type" value="Genomic_DNA"/>
</dbReference>
<comment type="caution">
    <text evidence="1">The sequence shown here is derived from an EMBL/GenBank/DDBJ whole genome shotgun (WGS) entry which is preliminary data.</text>
</comment>
<gene>
    <name evidence="1" type="ORF">GN299_31935</name>
</gene>
<reference evidence="1 2" key="1">
    <citation type="submission" date="2019-12" db="EMBL/GenBank/DDBJ databases">
        <authorList>
            <person name="Woiski C."/>
        </authorList>
    </citation>
    <scope>NUCLEOTIDE SEQUENCE [LARGE SCALE GENOMIC DNA]</scope>
    <source>
        <strain evidence="1 2">BOE100</strain>
    </source>
</reference>
<accession>A0A7V8E9N5</accession>